<feature type="active site" description="Charge relay system" evidence="8">
    <location>
        <position position="405"/>
    </location>
</feature>
<evidence type="ECO:0000256" key="3">
    <source>
        <dbReference type="ARBA" id="ARBA00022801"/>
    </source>
</evidence>
<evidence type="ECO:0000259" key="10">
    <source>
        <dbReference type="Pfam" id="PF04083"/>
    </source>
</evidence>
<accession>A0A7M7M7A5</accession>
<dbReference type="EnsemblMetazoa" id="XM_016986020">
    <property type="protein sequence ID" value="XP_016841509"/>
    <property type="gene ID" value="LOC100119743"/>
</dbReference>
<dbReference type="InterPro" id="IPR006693">
    <property type="entry name" value="AB_hydrolase_lipase"/>
</dbReference>
<name>A0A7M7M7A5_NASVI</name>
<evidence type="ECO:0000256" key="9">
    <source>
        <dbReference type="SAM" id="SignalP"/>
    </source>
</evidence>
<feature type="domain" description="Partial AB-hydrolase lipase" evidence="10">
    <location>
        <begin position="64"/>
        <end position="123"/>
    </location>
</feature>
<dbReference type="Gene3D" id="3.40.50.1820">
    <property type="entry name" value="alpha/beta hydrolase"/>
    <property type="match status" value="1"/>
</dbReference>
<feature type="active site" description="Charge relay system" evidence="8">
    <location>
        <position position="374"/>
    </location>
</feature>
<dbReference type="PANTHER" id="PTHR11005">
    <property type="entry name" value="LYSOSOMAL ACID LIPASE-RELATED"/>
    <property type="match status" value="1"/>
</dbReference>
<evidence type="ECO:0000256" key="8">
    <source>
        <dbReference type="PIRSR" id="PIRSR000862-1"/>
    </source>
</evidence>
<keyword evidence="2 9" id="KW-0732">Signal</keyword>
<dbReference type="InterPro" id="IPR029058">
    <property type="entry name" value="AB_hydrolase_fold"/>
</dbReference>
<organism evidence="11 12">
    <name type="scientific">Nasonia vitripennis</name>
    <name type="common">Parasitic wasp</name>
    <dbReference type="NCBI Taxonomy" id="7425"/>
    <lineage>
        <taxon>Eukaryota</taxon>
        <taxon>Metazoa</taxon>
        <taxon>Ecdysozoa</taxon>
        <taxon>Arthropoda</taxon>
        <taxon>Hexapoda</taxon>
        <taxon>Insecta</taxon>
        <taxon>Pterygota</taxon>
        <taxon>Neoptera</taxon>
        <taxon>Endopterygota</taxon>
        <taxon>Hymenoptera</taxon>
        <taxon>Apocrita</taxon>
        <taxon>Proctotrupomorpha</taxon>
        <taxon>Chalcidoidea</taxon>
        <taxon>Pteromalidae</taxon>
        <taxon>Pteromalinae</taxon>
        <taxon>Nasonia</taxon>
    </lineage>
</organism>
<dbReference type="SUPFAM" id="SSF53474">
    <property type="entry name" value="alpha/beta-Hydrolases"/>
    <property type="match status" value="1"/>
</dbReference>
<keyword evidence="5" id="KW-0443">Lipid metabolism</keyword>
<feature type="chain" id="PRO_5029780161" description="Lipase" evidence="9">
    <location>
        <begin position="22"/>
        <end position="433"/>
    </location>
</feature>
<evidence type="ECO:0000313" key="11">
    <source>
        <dbReference type="EnsemblMetazoa" id="XP_016841509"/>
    </source>
</evidence>
<dbReference type="GeneID" id="100119743"/>
<dbReference type="PIRSF" id="PIRSF000862">
    <property type="entry name" value="Steryl_ester_lip"/>
    <property type="match status" value="1"/>
</dbReference>
<dbReference type="RefSeq" id="XP_016841509.1">
    <property type="nucleotide sequence ID" value="XM_016986020.3"/>
</dbReference>
<comment type="similarity">
    <text evidence="1 7">Belongs to the AB hydrolase superfamily. Lipase family.</text>
</comment>
<dbReference type="SMR" id="A0A7M7M7A5"/>
<evidence type="ECO:0000256" key="5">
    <source>
        <dbReference type="ARBA" id="ARBA00023098"/>
    </source>
</evidence>
<dbReference type="OrthoDB" id="9974421at2759"/>
<evidence type="ECO:0000313" key="12">
    <source>
        <dbReference type="Proteomes" id="UP000002358"/>
    </source>
</evidence>
<dbReference type="KEGG" id="nvi:100119743"/>
<evidence type="ECO:0000256" key="6">
    <source>
        <dbReference type="ARBA" id="ARBA00023180"/>
    </source>
</evidence>
<dbReference type="AlphaFoldDB" id="A0A7M7M7A5"/>
<keyword evidence="4 7" id="KW-0442">Lipid degradation</keyword>
<dbReference type="InParanoid" id="A0A7M7M7A5"/>
<dbReference type="FunCoup" id="A0A7M7M7A5">
    <property type="interactions" value="94"/>
</dbReference>
<dbReference type="FunFam" id="3.40.50.1820:FF:000021">
    <property type="entry name" value="Lipase"/>
    <property type="match status" value="1"/>
</dbReference>
<keyword evidence="6" id="KW-0325">Glycoprotein</keyword>
<dbReference type="GO" id="GO:0016788">
    <property type="term" value="F:hydrolase activity, acting on ester bonds"/>
    <property type="evidence" value="ECO:0007669"/>
    <property type="project" value="InterPro"/>
</dbReference>
<reference evidence="11" key="1">
    <citation type="submission" date="2021-01" db="UniProtKB">
        <authorList>
            <consortium name="EnsemblMetazoa"/>
        </authorList>
    </citation>
    <scope>IDENTIFICATION</scope>
</reference>
<feature type="signal peptide" evidence="9">
    <location>
        <begin position="1"/>
        <end position="21"/>
    </location>
</feature>
<evidence type="ECO:0000256" key="4">
    <source>
        <dbReference type="ARBA" id="ARBA00022963"/>
    </source>
</evidence>
<evidence type="ECO:0000256" key="7">
    <source>
        <dbReference type="PIRNR" id="PIRNR000862"/>
    </source>
</evidence>
<keyword evidence="3 7" id="KW-0378">Hydrolase</keyword>
<dbReference type="Proteomes" id="UP000002358">
    <property type="component" value="Chromosome 5"/>
</dbReference>
<keyword evidence="12" id="KW-1185">Reference proteome</keyword>
<protein>
    <recommendedName>
        <fullName evidence="7">Lipase</fullName>
    </recommendedName>
</protein>
<evidence type="ECO:0000256" key="1">
    <source>
        <dbReference type="ARBA" id="ARBA00010701"/>
    </source>
</evidence>
<dbReference type="GO" id="GO:0016042">
    <property type="term" value="P:lipid catabolic process"/>
    <property type="evidence" value="ECO:0007669"/>
    <property type="project" value="UniProtKB-KW"/>
</dbReference>
<sequence>MTSLWIFVNAIALLAASVVSAKVAPEVLDVLNEELQDLDFPEALNLTSSDLVLRDEHPHANMNVPEIVAYYEYKVEKHTIRTTDGYILGLHRIAGNKTHPKPDGKPAVFLMHGLLCSSMDWVVAGPGRGLGFILSDAGYDVWMGNARGNKYSRRHAELTTDGAEYWDFSWHEIGTKDLPVTIDYILKRTGHKKVAYIGHSQGSTAFTVMLSEHPEYNEKVTSMYSLAPISYLSHMTSPVFKTLARLMPVIDIVLGLIGKHEIDPTSEFFKKFAGIFCKDGSITNPVCTNVIFLICGYSEELLDKELLPAILAHTPAGSSTKQFTHFAQLVNSGHFRQFDHGWWGNFKKYSRFTPPSYKFENVKVPVALHYAVNDWLSHPKDVEKIYSKLPNPIGKFRVPHEKFNHLDFVWAKGVKTLLYDKVLSLLARYHRDY</sequence>
<proteinExistence type="inferred from homology"/>
<dbReference type="Pfam" id="PF04083">
    <property type="entry name" value="Abhydro_lipase"/>
    <property type="match status" value="1"/>
</dbReference>
<evidence type="ECO:0000256" key="2">
    <source>
        <dbReference type="ARBA" id="ARBA00022729"/>
    </source>
</evidence>
<dbReference type="InterPro" id="IPR025483">
    <property type="entry name" value="Lipase_euk"/>
</dbReference>
<feature type="active site" description="Nucleophile" evidence="8">
    <location>
        <position position="200"/>
    </location>
</feature>